<dbReference type="EC" id="6.3.4.-" evidence="2"/>
<dbReference type="Gene3D" id="3.40.50.620">
    <property type="entry name" value="HUPs"/>
    <property type="match status" value="1"/>
</dbReference>
<keyword evidence="3" id="KW-0808">Transferase</keyword>
<dbReference type="GO" id="GO:0000049">
    <property type="term" value="F:tRNA binding"/>
    <property type="evidence" value="ECO:0007669"/>
    <property type="project" value="UniProtKB-KW"/>
</dbReference>
<dbReference type="GO" id="GO:0016740">
    <property type="term" value="F:transferase activity"/>
    <property type="evidence" value="ECO:0007669"/>
    <property type="project" value="UniProtKB-KW"/>
</dbReference>
<dbReference type="Pfam" id="PF05636">
    <property type="entry name" value="HIGH_NTase1"/>
    <property type="match status" value="1"/>
</dbReference>
<dbReference type="EMBL" id="QNRX01000003">
    <property type="protein sequence ID" value="RBP68283.1"/>
    <property type="molecule type" value="Genomic_DNA"/>
</dbReference>
<comment type="subcellular location">
    <subcellularLocation>
        <location evidence="2">Cytoplasm</location>
    </subcellularLocation>
</comment>
<comment type="caution">
    <text evidence="3">The sequence shown here is derived from an EMBL/GenBank/DDBJ whole genome shotgun (WGS) entry which is preliminary data.</text>
</comment>
<keyword evidence="4" id="KW-1185">Reference proteome</keyword>
<evidence type="ECO:0000256" key="1">
    <source>
        <dbReference type="ARBA" id="ARBA00022694"/>
    </source>
</evidence>
<sequence>MRLLSIIAEYNPFHNGHKHHLLESLEKSHATHSMAIMSGSFLQRGEPALVDKWIRARIAVKNGLDLVAELPFVYSCQSAEIFAYGAISTLHSLNVVEAVSFGCEDPNLNKIFQVAKLLVEEPQEYKEVLKEQLKSGISYPKGRQYAVEAYLQGSGDILSNPNNILAIEYMKWLYSLKSSIKPIAIQRVHAGYHHEKSVNNYAGATYIRNQIQKTNSVKNIENLLPKETTEQLSIYEKTMIYNFLNHYYTLIVGDLLKTSKEDIKDIFDVKEGLENRILKASIGSSTIDELLDQIISKRYTKTRIKRILMNQLVNHKEEYVYKVFKNSNYVPYLRVLAFNDKGKEILREIREKSSIPIITNLSKDIKSLNEIQKYAIKKDVLSTNYYYLMTNPSKLNEDYRRKPEII</sequence>
<keyword evidence="2" id="KW-0694">RNA-binding</keyword>
<dbReference type="GO" id="GO:0005737">
    <property type="term" value="C:cytoplasm"/>
    <property type="evidence" value="ECO:0007669"/>
    <property type="project" value="UniProtKB-SubCell"/>
</dbReference>
<keyword evidence="2" id="KW-0547">Nucleotide-binding</keyword>
<feature type="binding site" evidence="2">
    <location>
        <position position="187"/>
    </location>
    <ligand>
        <name>ATP</name>
        <dbReference type="ChEBI" id="CHEBI:30616"/>
    </ligand>
</feature>
<accession>A0A366IDX3</accession>
<dbReference type="InterPro" id="IPR014729">
    <property type="entry name" value="Rossmann-like_a/b/a_fold"/>
</dbReference>
<evidence type="ECO:0000313" key="3">
    <source>
        <dbReference type="EMBL" id="RBP68283.1"/>
    </source>
</evidence>
<protein>
    <recommendedName>
        <fullName evidence="2">tRNA(Met) cytidine acetate ligase</fullName>
        <ecNumber evidence="2">6.3.4.-</ecNumber>
    </recommendedName>
</protein>
<organism evidence="3 4">
    <name type="scientific">Alkalibaculum bacchi</name>
    <dbReference type="NCBI Taxonomy" id="645887"/>
    <lineage>
        <taxon>Bacteria</taxon>
        <taxon>Bacillati</taxon>
        <taxon>Bacillota</taxon>
        <taxon>Clostridia</taxon>
        <taxon>Eubacteriales</taxon>
        <taxon>Eubacteriaceae</taxon>
        <taxon>Alkalibaculum</taxon>
    </lineage>
</organism>
<dbReference type="InterPro" id="IPR008513">
    <property type="entry name" value="tRNA(Met)_cyd_acetate_ligase"/>
</dbReference>
<feature type="binding site" evidence="2">
    <location>
        <position position="102"/>
    </location>
    <ligand>
        <name>ATP</name>
        <dbReference type="ChEBI" id="CHEBI:30616"/>
    </ligand>
</feature>
<feature type="binding site" evidence="2">
    <location>
        <position position="162"/>
    </location>
    <ligand>
        <name>ATP</name>
        <dbReference type="ChEBI" id="CHEBI:30616"/>
    </ligand>
</feature>
<dbReference type="GO" id="GO:0006400">
    <property type="term" value="P:tRNA modification"/>
    <property type="evidence" value="ECO:0007669"/>
    <property type="project" value="UniProtKB-UniRule"/>
</dbReference>
<evidence type="ECO:0000313" key="4">
    <source>
        <dbReference type="Proteomes" id="UP000253490"/>
    </source>
</evidence>
<proteinExistence type="inferred from homology"/>
<dbReference type="OrthoDB" id="9769796at2"/>
<keyword evidence="2" id="KW-0820">tRNA-binding</keyword>
<dbReference type="NCBIfam" id="NF010191">
    <property type="entry name" value="PRK13670.1"/>
    <property type="match status" value="1"/>
</dbReference>
<dbReference type="GO" id="GO:0005524">
    <property type="term" value="F:ATP binding"/>
    <property type="evidence" value="ECO:0007669"/>
    <property type="project" value="UniProtKB-KW"/>
</dbReference>
<name>A0A366IDX3_9FIRM</name>
<dbReference type="GO" id="GO:0016879">
    <property type="term" value="F:ligase activity, forming carbon-nitrogen bonds"/>
    <property type="evidence" value="ECO:0007669"/>
    <property type="project" value="UniProtKB-UniRule"/>
</dbReference>
<dbReference type="HAMAP" id="MF_01539">
    <property type="entry name" value="TmcAL"/>
    <property type="match status" value="1"/>
</dbReference>
<comment type="catalytic activity">
    <reaction evidence="2">
        <text>cytidine(34) in elongator tRNA(Met) + acetate + ATP = N(4)-acetylcytidine(34) in elongator tRNA(Met) + AMP + diphosphate</text>
        <dbReference type="Rhea" id="RHEA:58144"/>
        <dbReference type="Rhea" id="RHEA-COMP:10693"/>
        <dbReference type="Rhea" id="RHEA-COMP:10694"/>
        <dbReference type="ChEBI" id="CHEBI:30089"/>
        <dbReference type="ChEBI" id="CHEBI:30616"/>
        <dbReference type="ChEBI" id="CHEBI:33019"/>
        <dbReference type="ChEBI" id="CHEBI:74900"/>
        <dbReference type="ChEBI" id="CHEBI:82748"/>
        <dbReference type="ChEBI" id="CHEBI:456215"/>
    </reaction>
</comment>
<keyword evidence="2" id="KW-0963">Cytoplasm</keyword>
<keyword evidence="1 2" id="KW-0819">tRNA processing</keyword>
<dbReference type="SUPFAM" id="SSF52374">
    <property type="entry name" value="Nucleotidylyl transferase"/>
    <property type="match status" value="1"/>
</dbReference>
<evidence type="ECO:0000256" key="2">
    <source>
        <dbReference type="HAMAP-Rule" id="MF_01539"/>
    </source>
</evidence>
<dbReference type="AlphaFoldDB" id="A0A366IDX3"/>
<dbReference type="RefSeq" id="WP_113919718.1">
    <property type="nucleotide sequence ID" value="NZ_QNRX01000003.1"/>
</dbReference>
<feature type="binding site" evidence="2">
    <location>
        <begin position="7"/>
        <end position="20"/>
    </location>
    <ligand>
        <name>ATP</name>
        <dbReference type="ChEBI" id="CHEBI:30616"/>
    </ligand>
</feature>
<comment type="caution">
    <text evidence="2">Lacks conserved residue(s) required for the propagation of feature annotation.</text>
</comment>
<keyword evidence="2" id="KW-0067">ATP-binding</keyword>
<gene>
    <name evidence="2" type="primary">tmcAL</name>
    <name evidence="3" type="ORF">DES36_10344</name>
</gene>
<comment type="similarity">
    <text evidence="2">Belongs to the TmcAL family.</text>
</comment>
<dbReference type="PANTHER" id="PTHR37825">
    <property type="entry name" value="TRNA(MET) CYTIDINE ACETATE LIGASE"/>
    <property type="match status" value="1"/>
</dbReference>
<dbReference type="Proteomes" id="UP000253490">
    <property type="component" value="Unassembled WGS sequence"/>
</dbReference>
<keyword evidence="2" id="KW-0436">Ligase</keyword>
<reference evidence="3 4" key="1">
    <citation type="submission" date="2018-06" db="EMBL/GenBank/DDBJ databases">
        <title>Genomic Encyclopedia of Type Strains, Phase IV (KMG-IV): sequencing the most valuable type-strain genomes for metagenomic binning, comparative biology and taxonomic classification.</title>
        <authorList>
            <person name="Goeker M."/>
        </authorList>
    </citation>
    <scope>NUCLEOTIDE SEQUENCE [LARGE SCALE GENOMIC DNA]</scope>
    <source>
        <strain evidence="3 4">DSM 22112</strain>
    </source>
</reference>
<dbReference type="PANTHER" id="PTHR37825:SF1">
    <property type="entry name" value="TRNA(MET) CYTIDINE ACETATE LIGASE"/>
    <property type="match status" value="1"/>
</dbReference>
<comment type="function">
    <text evidence="2">Catalyzes the formation of N(4)-acetylcytidine (ac(4)C) at the wobble position of elongator tRNA(Met), using acetate and ATP as substrates. First activates an acetate ion to form acetyladenylate (Ac-AMP) and then transfers the acetyl group to tRNA to form ac(4)C34.</text>
</comment>